<reference evidence="1" key="1">
    <citation type="submission" date="2018-05" db="EMBL/GenBank/DDBJ databases">
        <authorList>
            <person name="Lanie J.A."/>
            <person name="Ng W.-L."/>
            <person name="Kazmierczak K.M."/>
            <person name="Andrzejewski T.M."/>
            <person name="Davidsen T.M."/>
            <person name="Wayne K.J."/>
            <person name="Tettelin H."/>
            <person name="Glass J.I."/>
            <person name="Rusch D."/>
            <person name="Podicherti R."/>
            <person name="Tsui H.-C.T."/>
            <person name="Winkler M.E."/>
        </authorList>
    </citation>
    <scope>NUCLEOTIDE SEQUENCE</scope>
</reference>
<gene>
    <name evidence="1" type="ORF">METZ01_LOCUS497073</name>
</gene>
<name>A0A383DIR0_9ZZZZ</name>
<sequence>MKNNIGRKLTSLTLMTIMFAGGMTAAVPSMMPGIFAEGASSASGLVSISSSKIQGASILEIVIDDPGI</sequence>
<protein>
    <submittedName>
        <fullName evidence="1">Uncharacterized protein</fullName>
    </submittedName>
</protein>
<proteinExistence type="predicted"/>
<feature type="non-terminal residue" evidence="1">
    <location>
        <position position="68"/>
    </location>
</feature>
<dbReference type="AlphaFoldDB" id="A0A383DIR0"/>
<evidence type="ECO:0000313" key="1">
    <source>
        <dbReference type="EMBL" id="SVE44219.1"/>
    </source>
</evidence>
<accession>A0A383DIR0</accession>
<organism evidence="1">
    <name type="scientific">marine metagenome</name>
    <dbReference type="NCBI Taxonomy" id="408172"/>
    <lineage>
        <taxon>unclassified sequences</taxon>
        <taxon>metagenomes</taxon>
        <taxon>ecological metagenomes</taxon>
    </lineage>
</organism>
<dbReference type="EMBL" id="UINC01217569">
    <property type="protein sequence ID" value="SVE44219.1"/>
    <property type="molecule type" value="Genomic_DNA"/>
</dbReference>